<evidence type="ECO:0008006" key="3">
    <source>
        <dbReference type="Google" id="ProtNLM"/>
    </source>
</evidence>
<dbReference type="KEGG" id="app:CAP2UW1_0361"/>
<keyword evidence="1" id="KW-0472">Membrane</keyword>
<dbReference type="EMBL" id="CP001715">
    <property type="protein sequence ID" value="ACV33714.1"/>
    <property type="molecule type" value="Genomic_DNA"/>
</dbReference>
<evidence type="ECO:0000313" key="2">
    <source>
        <dbReference type="EMBL" id="ACV33714.1"/>
    </source>
</evidence>
<evidence type="ECO:0000256" key="1">
    <source>
        <dbReference type="SAM" id="Phobius"/>
    </source>
</evidence>
<dbReference type="HOGENOM" id="CLU_1270003_0_0_4"/>
<gene>
    <name evidence="2" type="ordered locus">CAP2UW1_0361</name>
</gene>
<protein>
    <recommendedName>
        <fullName evidence="3">SMODS-associating 2TM beta-strand rich effector domain-containing protein</fullName>
    </recommendedName>
</protein>
<reference evidence="2" key="1">
    <citation type="submission" date="2009-08" db="EMBL/GenBank/DDBJ databases">
        <authorList>
            <consortium name="US DOE Joint Genome Institute"/>
            <person name="Lucas S."/>
            <person name="Copeland A."/>
            <person name="Lapidus A."/>
            <person name="Glavina del Rio T."/>
            <person name="Dalin E."/>
            <person name="Tice H."/>
            <person name="Bruce D."/>
            <person name="Barry K."/>
            <person name="Pitluck S."/>
            <person name="Lowry S."/>
            <person name="Larimer F."/>
            <person name="Land M."/>
            <person name="Hauser L."/>
            <person name="Kyrpides N."/>
            <person name="Ivanova N."/>
            <person name="McMahon K.D."/>
            <person name="Hugenholtz P."/>
        </authorList>
    </citation>
    <scope>NUCLEOTIDE SEQUENCE</scope>
    <source>
        <strain evidence="2">UW-1</strain>
    </source>
</reference>
<keyword evidence="1" id="KW-1133">Transmembrane helix</keyword>
<sequence length="217" mass="24056" precursor="true">MKQLLATILLGAGNVVAITLLKHLESRQVESLLAVIASACVGIILTKAGEYLLLELPLRFRPLRRLLDPRAALEGRWLEHIPGLPGNPYTVLTISYNAESKSYCMHGRNYDINRNELRTFDSQHVSISSSLNQVLYTYTAHQSLENQSDAAGVCCMDFRSSNSGKLDSGQGFFFNRDPQATKFSFSFKRVAGRDAESDQSIIDRMTPAPALPIAVHQ</sequence>
<name>C7RKC3_ACCRE</name>
<dbReference type="STRING" id="522306.CAP2UW1_0361"/>
<feature type="transmembrane region" description="Helical" evidence="1">
    <location>
        <begin position="33"/>
        <end position="54"/>
    </location>
</feature>
<proteinExistence type="predicted"/>
<accession>C7RKC3</accession>
<reference evidence="2" key="2">
    <citation type="submission" date="2009-09" db="EMBL/GenBank/DDBJ databases">
        <title>Complete sequence of chromosome of Candidatus Accumulibacter phosphatis clade IIA str. UW-1.</title>
        <authorList>
            <consortium name="US DOE Joint Genome Institute"/>
            <person name="Martin H.G."/>
            <person name="Ivanova N."/>
            <person name="Kunin V."/>
            <person name="Warnecke F."/>
            <person name="Barry K."/>
            <person name="He S."/>
            <person name="Salamov A."/>
            <person name="Szeto E."/>
            <person name="Dalin E."/>
            <person name="Pangilinan J.L."/>
            <person name="Lapidus A."/>
            <person name="Lowry S."/>
            <person name="Kyrpides N.C."/>
            <person name="McMahon K.D."/>
            <person name="Hugenholtz P."/>
        </authorList>
    </citation>
    <scope>NUCLEOTIDE SEQUENCE [LARGE SCALE GENOMIC DNA]</scope>
    <source>
        <strain evidence="2">UW-1</strain>
    </source>
</reference>
<keyword evidence="1" id="KW-0812">Transmembrane</keyword>
<dbReference type="AlphaFoldDB" id="C7RKC3"/>
<organism evidence="2">
    <name type="scientific">Accumulibacter regalis</name>
    <dbReference type="NCBI Taxonomy" id="522306"/>
    <lineage>
        <taxon>Bacteria</taxon>
        <taxon>Pseudomonadati</taxon>
        <taxon>Pseudomonadota</taxon>
        <taxon>Betaproteobacteria</taxon>
        <taxon>Candidatus Accumulibacter</taxon>
    </lineage>
</organism>